<accession>A0A078I241</accession>
<dbReference type="EMBL" id="LK032571">
    <property type="protein sequence ID" value="CDY43876.1"/>
    <property type="molecule type" value="Genomic_DNA"/>
</dbReference>
<reference evidence="3" key="3">
    <citation type="submission" date="2021-01" db="EMBL/GenBank/DDBJ databases">
        <authorList>
            <consortium name="Genoscope - CEA"/>
            <person name="William W."/>
        </authorList>
    </citation>
    <scope>NUCLEOTIDE SEQUENCE</scope>
</reference>
<dbReference type="EMBL" id="HG994373">
    <property type="protein sequence ID" value="CAF1767652.1"/>
    <property type="molecule type" value="Genomic_DNA"/>
</dbReference>
<name>A0A078I241_BRANA</name>
<dbReference type="Gramene" id="CDY43876">
    <property type="protein sequence ID" value="CDY43876"/>
    <property type="gene ID" value="GSBRNA2T00077436001"/>
</dbReference>
<reference evidence="4 5" key="1">
    <citation type="journal article" date="2014" name="Science">
        <title>Plant genetics. Early allopolyploid evolution in the post-Neolithic Brassica napus oilseed genome.</title>
        <authorList>
            <person name="Chalhoub B."/>
            <person name="Denoeud F."/>
            <person name="Liu S."/>
            <person name="Parkin I.A."/>
            <person name="Tang H."/>
            <person name="Wang X."/>
            <person name="Chiquet J."/>
            <person name="Belcram H."/>
            <person name="Tong C."/>
            <person name="Samans B."/>
            <person name="Correa M."/>
            <person name="Da Silva C."/>
            <person name="Just J."/>
            <person name="Falentin C."/>
            <person name="Koh C.S."/>
            <person name="Le Clainche I."/>
            <person name="Bernard M."/>
            <person name="Bento P."/>
            <person name="Noel B."/>
            <person name="Labadie K."/>
            <person name="Alberti A."/>
            <person name="Charles M."/>
            <person name="Arnaud D."/>
            <person name="Guo H."/>
            <person name="Daviaud C."/>
            <person name="Alamery S."/>
            <person name="Jabbari K."/>
            <person name="Zhao M."/>
            <person name="Edger P.P."/>
            <person name="Chelaifa H."/>
            <person name="Tack D."/>
            <person name="Lassalle G."/>
            <person name="Mestiri I."/>
            <person name="Schnel N."/>
            <person name="Le Paslier M.C."/>
            <person name="Fan G."/>
            <person name="Renault V."/>
            <person name="Bayer P.E."/>
            <person name="Golicz A.A."/>
            <person name="Manoli S."/>
            <person name="Lee T.H."/>
            <person name="Thi V.H."/>
            <person name="Chalabi S."/>
            <person name="Hu Q."/>
            <person name="Fan C."/>
            <person name="Tollenaere R."/>
            <person name="Lu Y."/>
            <person name="Battail C."/>
            <person name="Shen J."/>
            <person name="Sidebottom C.H."/>
            <person name="Wang X."/>
            <person name="Canaguier A."/>
            <person name="Chauveau A."/>
            <person name="Berard A."/>
            <person name="Deniot G."/>
            <person name="Guan M."/>
            <person name="Liu Z."/>
            <person name="Sun F."/>
            <person name="Lim Y.P."/>
            <person name="Lyons E."/>
            <person name="Town C.D."/>
            <person name="Bancroft I."/>
            <person name="Wang X."/>
            <person name="Meng J."/>
            <person name="Ma J."/>
            <person name="Pires J.C."/>
            <person name="King G.J."/>
            <person name="Brunel D."/>
            <person name="Delourme R."/>
            <person name="Renard M."/>
            <person name="Aury J.M."/>
            <person name="Adams K.L."/>
            <person name="Batley J."/>
            <person name="Snowdon R.J."/>
            <person name="Tost J."/>
            <person name="Edwards D."/>
            <person name="Zhou Y."/>
            <person name="Hua W."/>
            <person name="Sharpe A.G."/>
            <person name="Paterson A.H."/>
            <person name="Guan C."/>
            <person name="Wincker P."/>
        </authorList>
    </citation>
    <scope>NUCLEOTIDE SEQUENCE [LARGE SCALE GENOMIC DNA]</scope>
    <source>
        <strain evidence="5">cv. Darmor-bzh</strain>
    </source>
</reference>
<keyword evidence="5" id="KW-1185">Reference proteome</keyword>
<dbReference type="AlphaFoldDB" id="A0A078I241"/>
<dbReference type="InterPro" id="IPR023416">
    <property type="entry name" value="Transthyretin/HIU_hydrolase_d"/>
</dbReference>
<dbReference type="Gene3D" id="2.60.40.180">
    <property type="entry name" value="Transthyretin/hydroxyisourate hydrolase domain"/>
    <property type="match status" value="1"/>
</dbReference>
<dbReference type="Proteomes" id="UP001295469">
    <property type="component" value="Chromosome C09"/>
</dbReference>
<feature type="region of interest" description="Disordered" evidence="1">
    <location>
        <begin position="1"/>
        <end position="20"/>
    </location>
</feature>
<evidence type="ECO:0000313" key="5">
    <source>
        <dbReference type="Proteomes" id="UP000028999"/>
    </source>
</evidence>
<dbReference type="SUPFAM" id="SSF49472">
    <property type="entry name" value="Transthyretin (synonym: prealbumin)"/>
    <property type="match status" value="1"/>
</dbReference>
<protein>
    <submittedName>
        <fullName evidence="3">(rape) hypothetical protein</fullName>
    </submittedName>
    <submittedName>
        <fullName evidence="4">BnaC09g33670D protein</fullName>
    </submittedName>
</protein>
<dbReference type="Proteomes" id="UP000028999">
    <property type="component" value="Unassembled WGS sequence"/>
</dbReference>
<dbReference type="InterPro" id="IPR036817">
    <property type="entry name" value="Transthyretin/HIU_hydrolase_sf"/>
</dbReference>
<evidence type="ECO:0000313" key="4">
    <source>
        <dbReference type="EMBL" id="CDY43876.1"/>
    </source>
</evidence>
<feature type="domain" description="Transthyretin/hydroxyisourate hydrolase" evidence="2">
    <location>
        <begin position="34"/>
        <end position="53"/>
    </location>
</feature>
<dbReference type="Pfam" id="PF00576">
    <property type="entry name" value="Transthyretin"/>
    <property type="match status" value="1"/>
</dbReference>
<organism evidence="4 5">
    <name type="scientific">Brassica napus</name>
    <name type="common">Rape</name>
    <dbReference type="NCBI Taxonomy" id="3708"/>
    <lineage>
        <taxon>Eukaryota</taxon>
        <taxon>Viridiplantae</taxon>
        <taxon>Streptophyta</taxon>
        <taxon>Embryophyta</taxon>
        <taxon>Tracheophyta</taxon>
        <taxon>Spermatophyta</taxon>
        <taxon>Magnoliopsida</taxon>
        <taxon>eudicotyledons</taxon>
        <taxon>Gunneridae</taxon>
        <taxon>Pentapetalae</taxon>
        <taxon>rosids</taxon>
        <taxon>malvids</taxon>
        <taxon>Brassicales</taxon>
        <taxon>Brassicaceae</taxon>
        <taxon>Brassiceae</taxon>
        <taxon>Brassica</taxon>
    </lineage>
</organism>
<evidence type="ECO:0000256" key="1">
    <source>
        <dbReference type="SAM" id="MobiDB-lite"/>
    </source>
</evidence>
<dbReference type="STRING" id="3708.A0A078I241"/>
<dbReference type="PaxDb" id="3708-A0A078I241"/>
<reference evidence="4" key="2">
    <citation type="submission" date="2014-06" db="EMBL/GenBank/DDBJ databases">
        <authorList>
            <person name="Genoscope - CEA"/>
        </authorList>
    </citation>
    <scope>NUCLEOTIDE SEQUENCE</scope>
</reference>
<proteinExistence type="predicted"/>
<evidence type="ECO:0000313" key="3">
    <source>
        <dbReference type="EMBL" id="CAF1767652.1"/>
    </source>
</evidence>
<sequence>MERVWSVVGTSATDKDGSSGPLMDLVEDLKPCTLEHFHVPLLLSPFSSTTYRGS</sequence>
<gene>
    <name evidence="4" type="primary">BnaC09g33670D</name>
    <name evidence="3" type="ORF">DARMORV10_C09P50070.1</name>
    <name evidence="4" type="ORF">GSBRNA2T00077436001</name>
</gene>
<evidence type="ECO:0000259" key="2">
    <source>
        <dbReference type="Pfam" id="PF00576"/>
    </source>
</evidence>